<evidence type="ECO:0000259" key="4">
    <source>
        <dbReference type="Pfam" id="PF25344"/>
    </source>
</evidence>
<keyword evidence="3" id="KW-0539">Nucleus</keyword>
<dbReference type="InterPro" id="IPR057437">
    <property type="entry name" value="PIF1/LRR1_PH"/>
</dbReference>
<evidence type="ECO:0000313" key="5">
    <source>
        <dbReference type="EMBL" id="KDR17246.1"/>
    </source>
</evidence>
<dbReference type="SUPFAM" id="SSF52058">
    <property type="entry name" value="L domain-like"/>
    <property type="match status" value="1"/>
</dbReference>
<sequence>MKIVGNIEICNRLLPSLNISGKGRKQWSSLAIGKHPGPEAELFILHQSAQNKLGTKYKVKKNIEQVFTRFVNEGKATIRFKQPPHDVCIICDSLQLKLFLKTLKLGLGEKVPPRSLMLSNITTTSKVPPIPKTNLVILSKAAYPTLEGFPRTLQVLKINHAMQKRFDNNILRLQNLKLLDLSHNDLTCLPEELGMLPSLECLYLSHNKFGETPAQDSRWNWISGFRLAKSLQVLDLSHNELRLLPKQISKLKKLSILKIERNQLSQLPPGLGNLINLRSLVAGYNRLHFLPGSIKRLHLDSLDLAPNSFESLNMRNANNLGVLSLLECAARKVIECRLFYSPEIIPRSLVFYLDNAHYCVCGSACFEVFLRKHVPLQLNHIANTVILSHNADTIVPTDTFFCSHKCVNM</sequence>
<gene>
    <name evidence="5" type="ORF">L798_08811</name>
</gene>
<dbReference type="PANTHER" id="PTHR48051:SF52">
    <property type="entry name" value="LEUCINE-RICH REPEAT PROTEIN 1"/>
    <property type="match status" value="1"/>
</dbReference>
<evidence type="ECO:0000313" key="6">
    <source>
        <dbReference type="Proteomes" id="UP000027135"/>
    </source>
</evidence>
<reference evidence="5 6" key="1">
    <citation type="journal article" date="2014" name="Nat. Commun.">
        <title>Molecular traces of alternative social organization in a termite genome.</title>
        <authorList>
            <person name="Terrapon N."/>
            <person name="Li C."/>
            <person name="Robertson H.M."/>
            <person name="Ji L."/>
            <person name="Meng X."/>
            <person name="Booth W."/>
            <person name="Chen Z."/>
            <person name="Childers C.P."/>
            <person name="Glastad K.M."/>
            <person name="Gokhale K."/>
            <person name="Gowin J."/>
            <person name="Gronenberg W."/>
            <person name="Hermansen R.A."/>
            <person name="Hu H."/>
            <person name="Hunt B.G."/>
            <person name="Huylmans A.K."/>
            <person name="Khalil S.M."/>
            <person name="Mitchell R.D."/>
            <person name="Munoz-Torres M.C."/>
            <person name="Mustard J.A."/>
            <person name="Pan H."/>
            <person name="Reese J.T."/>
            <person name="Scharf M.E."/>
            <person name="Sun F."/>
            <person name="Vogel H."/>
            <person name="Xiao J."/>
            <person name="Yang W."/>
            <person name="Yang Z."/>
            <person name="Yang Z."/>
            <person name="Zhou J."/>
            <person name="Zhu J."/>
            <person name="Brent C.S."/>
            <person name="Elsik C.G."/>
            <person name="Goodisman M.A."/>
            <person name="Liberles D.A."/>
            <person name="Roe R.M."/>
            <person name="Vargo E.L."/>
            <person name="Vilcinskas A."/>
            <person name="Wang J."/>
            <person name="Bornberg-Bauer E."/>
            <person name="Korb J."/>
            <person name="Zhang G."/>
            <person name="Liebig J."/>
        </authorList>
    </citation>
    <scope>NUCLEOTIDE SEQUENCE [LARGE SCALE GENOMIC DNA]</scope>
    <source>
        <tissue evidence="5">Whole organism</tissue>
    </source>
</reference>
<organism evidence="5 6">
    <name type="scientific">Zootermopsis nevadensis</name>
    <name type="common">Dampwood termite</name>
    <dbReference type="NCBI Taxonomy" id="136037"/>
    <lineage>
        <taxon>Eukaryota</taxon>
        <taxon>Metazoa</taxon>
        <taxon>Ecdysozoa</taxon>
        <taxon>Arthropoda</taxon>
        <taxon>Hexapoda</taxon>
        <taxon>Insecta</taxon>
        <taxon>Pterygota</taxon>
        <taxon>Neoptera</taxon>
        <taxon>Polyneoptera</taxon>
        <taxon>Dictyoptera</taxon>
        <taxon>Blattodea</taxon>
        <taxon>Blattoidea</taxon>
        <taxon>Termitoidae</taxon>
        <taxon>Termopsidae</taxon>
        <taxon>Zootermopsis</taxon>
    </lineage>
</organism>
<dbReference type="Pfam" id="PF00560">
    <property type="entry name" value="LRR_1"/>
    <property type="match status" value="1"/>
</dbReference>
<dbReference type="PRINTS" id="PR00019">
    <property type="entry name" value="LEURICHRPT"/>
</dbReference>
<dbReference type="OrthoDB" id="17912at2759"/>
<dbReference type="InterPro" id="IPR050216">
    <property type="entry name" value="LRR_domain-containing"/>
</dbReference>
<dbReference type="AlphaFoldDB" id="A0A067RED3"/>
<dbReference type="GO" id="GO:0016853">
    <property type="term" value="F:isomerase activity"/>
    <property type="evidence" value="ECO:0007669"/>
    <property type="project" value="UniProtKB-KW"/>
</dbReference>
<keyword evidence="2" id="KW-0677">Repeat</keyword>
<dbReference type="InParanoid" id="A0A067RED3"/>
<dbReference type="FunCoup" id="A0A067RED3">
    <property type="interactions" value="709"/>
</dbReference>
<dbReference type="STRING" id="136037.A0A067RED3"/>
<dbReference type="InterPro" id="IPR032675">
    <property type="entry name" value="LRR_dom_sf"/>
</dbReference>
<dbReference type="InterPro" id="IPR003591">
    <property type="entry name" value="Leu-rich_rpt_typical-subtyp"/>
</dbReference>
<keyword evidence="5" id="KW-0413">Isomerase</keyword>
<name>A0A067RED3_ZOONE</name>
<evidence type="ECO:0000256" key="2">
    <source>
        <dbReference type="ARBA" id="ARBA00022737"/>
    </source>
</evidence>
<dbReference type="GO" id="GO:0005737">
    <property type="term" value="C:cytoplasm"/>
    <property type="evidence" value="ECO:0007669"/>
    <property type="project" value="TreeGrafter"/>
</dbReference>
<dbReference type="PROSITE" id="PS51450">
    <property type="entry name" value="LRR"/>
    <property type="match status" value="2"/>
</dbReference>
<dbReference type="Pfam" id="PF25344">
    <property type="entry name" value="PH_LRR1"/>
    <property type="match status" value="1"/>
</dbReference>
<dbReference type="Proteomes" id="UP000027135">
    <property type="component" value="Unassembled WGS sequence"/>
</dbReference>
<keyword evidence="6" id="KW-1185">Reference proteome</keyword>
<dbReference type="OMA" id="GELNDWC"/>
<evidence type="ECO:0000256" key="1">
    <source>
        <dbReference type="ARBA" id="ARBA00022614"/>
    </source>
</evidence>
<accession>A0A067RED3</accession>
<dbReference type="InterPro" id="IPR001611">
    <property type="entry name" value="Leu-rich_rpt"/>
</dbReference>
<dbReference type="SMART" id="SM00369">
    <property type="entry name" value="LRR_TYP"/>
    <property type="match status" value="5"/>
</dbReference>
<evidence type="ECO:0000256" key="3">
    <source>
        <dbReference type="ARBA" id="ARBA00023242"/>
    </source>
</evidence>
<dbReference type="eggNOG" id="KOG0619">
    <property type="taxonomic scope" value="Eukaryota"/>
</dbReference>
<dbReference type="Gene3D" id="3.80.10.10">
    <property type="entry name" value="Ribonuclease Inhibitor"/>
    <property type="match status" value="2"/>
</dbReference>
<dbReference type="InterPro" id="IPR025875">
    <property type="entry name" value="Leu-rich_rpt_4"/>
</dbReference>
<dbReference type="EMBL" id="KK852747">
    <property type="protein sequence ID" value="KDR17246.1"/>
    <property type="molecule type" value="Genomic_DNA"/>
</dbReference>
<proteinExistence type="predicted"/>
<dbReference type="Pfam" id="PF12799">
    <property type="entry name" value="LRR_4"/>
    <property type="match status" value="1"/>
</dbReference>
<keyword evidence="1" id="KW-0433">Leucine-rich repeat</keyword>
<dbReference type="PANTHER" id="PTHR48051">
    <property type="match status" value="1"/>
</dbReference>
<protein>
    <submittedName>
        <fullName evidence="5">Peptidylprolyl isomerase-like 5</fullName>
    </submittedName>
</protein>
<feature type="domain" description="PIF1/LRR1 pleckstrin homology" evidence="4">
    <location>
        <begin position="1"/>
        <end position="110"/>
    </location>
</feature>